<comment type="caution">
    <text evidence="1">The sequence shown here is derived from an EMBL/GenBank/DDBJ whole genome shotgun (WGS) entry which is preliminary data.</text>
</comment>
<dbReference type="AlphaFoldDB" id="A0A9X7ASA9"/>
<dbReference type="EMBL" id="NVCO01000007">
    <property type="protein sequence ID" value="PFT50852.1"/>
    <property type="molecule type" value="Genomic_DNA"/>
</dbReference>
<dbReference type="RefSeq" id="WP_098640137.1">
    <property type="nucleotide sequence ID" value="NZ_NVCO01000007.1"/>
</dbReference>
<evidence type="ECO:0000313" key="1">
    <source>
        <dbReference type="EMBL" id="PFT50852.1"/>
    </source>
</evidence>
<accession>A0A9X7ASA9</accession>
<proteinExistence type="predicted"/>
<sequence>MAKKRVNKQIESKPPLKRPVEDNLLTVAENKMIEMLDSKKYKEVDEFYKFEASFIDTRTGTARPSHAKMDKTRTEVVEISRIASKGEFYGCKISYTVLKKRHKEPTTVTMLVAFRTEDMEVLDEPVKEPIEEQLSMF</sequence>
<gene>
    <name evidence="1" type="ORF">COK72_02260</name>
</gene>
<reference evidence="1 2" key="1">
    <citation type="submission" date="2017-09" db="EMBL/GenBank/DDBJ databases">
        <title>Large-scale bioinformatics analysis of Bacillus genomes uncovers conserved roles of natural products in bacterial physiology.</title>
        <authorList>
            <consortium name="Agbiome Team Llc"/>
            <person name="Bleich R.M."/>
            <person name="Grubbs K.J."/>
            <person name="Santa Maria K.C."/>
            <person name="Allen S.E."/>
            <person name="Farag S."/>
            <person name="Shank E.A."/>
            <person name="Bowers A."/>
        </authorList>
    </citation>
    <scope>NUCLEOTIDE SEQUENCE [LARGE SCALE GENOMIC DNA]</scope>
    <source>
        <strain evidence="1 2">AFS065400</strain>
    </source>
</reference>
<name>A0A9X7ASA9_BACTU</name>
<organism evidence="1 2">
    <name type="scientific">Bacillus thuringiensis</name>
    <dbReference type="NCBI Taxonomy" id="1428"/>
    <lineage>
        <taxon>Bacteria</taxon>
        <taxon>Bacillati</taxon>
        <taxon>Bacillota</taxon>
        <taxon>Bacilli</taxon>
        <taxon>Bacillales</taxon>
        <taxon>Bacillaceae</taxon>
        <taxon>Bacillus</taxon>
        <taxon>Bacillus cereus group</taxon>
    </lineage>
</organism>
<protein>
    <submittedName>
        <fullName evidence="1">Uncharacterized protein</fullName>
    </submittedName>
</protein>
<evidence type="ECO:0000313" key="2">
    <source>
        <dbReference type="Proteomes" id="UP000226106"/>
    </source>
</evidence>
<dbReference type="Proteomes" id="UP000226106">
    <property type="component" value="Unassembled WGS sequence"/>
</dbReference>